<evidence type="ECO:0000256" key="6">
    <source>
        <dbReference type="SAM" id="Phobius"/>
    </source>
</evidence>
<evidence type="ECO:0000256" key="1">
    <source>
        <dbReference type="ARBA" id="ARBA00004651"/>
    </source>
</evidence>
<dbReference type="AlphaFoldDB" id="A0A414PZ70"/>
<dbReference type="GO" id="GO:0005886">
    <property type="term" value="C:plasma membrane"/>
    <property type="evidence" value="ECO:0007669"/>
    <property type="project" value="UniProtKB-SubCell"/>
</dbReference>
<feature type="transmembrane region" description="Helical" evidence="6">
    <location>
        <begin position="41"/>
        <end position="66"/>
    </location>
</feature>
<evidence type="ECO:0000256" key="2">
    <source>
        <dbReference type="ARBA" id="ARBA00022475"/>
    </source>
</evidence>
<accession>A0A414PZ70</accession>
<dbReference type="RefSeq" id="WP_005883741.1">
    <property type="nucleotide sequence ID" value="NZ_CABMMQ010000001.1"/>
</dbReference>
<sequence length="211" mass="22918">MLGIINYEMYITSCIILALIPGSDTMFILGQSIINSRKSGVYSALGICSGILVHTFLAAFGLSLILRNSITAFNIVKFLGAMYLVYMGIKSIKAKDSLLVAEGEGPKENLKKSFFQGMITNILNPKVALFFLAFLPQFVDTANNYGAIPFAILGLTSFAISGVWCVSLSIFASFIAMFLKKNESFGKIINRVSGTIFIVLGVNLLRAKINS</sequence>
<proteinExistence type="predicted"/>
<dbReference type="Proteomes" id="UP000284676">
    <property type="component" value="Unassembled WGS sequence"/>
</dbReference>
<feature type="transmembrane region" description="Helical" evidence="6">
    <location>
        <begin position="72"/>
        <end position="89"/>
    </location>
</feature>
<name>A0A414PZ70_FUSMR</name>
<dbReference type="Pfam" id="PF01810">
    <property type="entry name" value="LysE"/>
    <property type="match status" value="1"/>
</dbReference>
<evidence type="ECO:0000313" key="8">
    <source>
        <dbReference type="Proteomes" id="UP000284676"/>
    </source>
</evidence>
<feature type="transmembrane region" description="Helical" evidence="6">
    <location>
        <begin position="114"/>
        <end position="135"/>
    </location>
</feature>
<keyword evidence="2" id="KW-1003">Cell membrane</keyword>
<dbReference type="PANTHER" id="PTHR30086">
    <property type="entry name" value="ARGININE EXPORTER PROTEIN ARGO"/>
    <property type="match status" value="1"/>
</dbReference>
<keyword evidence="5 6" id="KW-0472">Membrane</keyword>
<evidence type="ECO:0000256" key="3">
    <source>
        <dbReference type="ARBA" id="ARBA00022692"/>
    </source>
</evidence>
<reference evidence="7 8" key="1">
    <citation type="submission" date="2018-08" db="EMBL/GenBank/DDBJ databases">
        <title>A genome reference for cultivated species of the human gut microbiota.</title>
        <authorList>
            <person name="Zou Y."/>
            <person name="Xue W."/>
            <person name="Luo G."/>
        </authorList>
    </citation>
    <scope>NUCLEOTIDE SEQUENCE [LARGE SCALE GENOMIC DNA]</scope>
    <source>
        <strain evidence="7 8">AM25-1</strain>
    </source>
</reference>
<dbReference type="InterPro" id="IPR001123">
    <property type="entry name" value="LeuE-type"/>
</dbReference>
<dbReference type="EMBL" id="QRHL01000003">
    <property type="protein sequence ID" value="RHF73864.1"/>
    <property type="molecule type" value="Genomic_DNA"/>
</dbReference>
<keyword evidence="3 6" id="KW-0812">Transmembrane</keyword>
<evidence type="ECO:0000256" key="4">
    <source>
        <dbReference type="ARBA" id="ARBA00022989"/>
    </source>
</evidence>
<gene>
    <name evidence="7" type="ORF">DW663_03495</name>
</gene>
<keyword evidence="4 6" id="KW-1133">Transmembrane helix</keyword>
<comment type="caution">
    <text evidence="7">The sequence shown here is derived from an EMBL/GenBank/DDBJ whole genome shotgun (WGS) entry which is preliminary data.</text>
</comment>
<dbReference type="GeneID" id="62762886"/>
<comment type="subcellular location">
    <subcellularLocation>
        <location evidence="1">Cell membrane</location>
        <topology evidence="1">Multi-pass membrane protein</topology>
    </subcellularLocation>
</comment>
<protein>
    <submittedName>
        <fullName evidence="7">LysE family translocator</fullName>
    </submittedName>
</protein>
<feature type="transmembrane region" description="Helical" evidence="6">
    <location>
        <begin position="188"/>
        <end position="205"/>
    </location>
</feature>
<feature type="transmembrane region" description="Helical" evidence="6">
    <location>
        <begin position="147"/>
        <end position="176"/>
    </location>
</feature>
<dbReference type="GO" id="GO:0015171">
    <property type="term" value="F:amino acid transmembrane transporter activity"/>
    <property type="evidence" value="ECO:0007669"/>
    <property type="project" value="TreeGrafter"/>
</dbReference>
<evidence type="ECO:0000313" key="7">
    <source>
        <dbReference type="EMBL" id="RHF73864.1"/>
    </source>
</evidence>
<evidence type="ECO:0000256" key="5">
    <source>
        <dbReference type="ARBA" id="ARBA00023136"/>
    </source>
</evidence>
<dbReference type="PANTHER" id="PTHR30086:SF20">
    <property type="entry name" value="ARGININE EXPORTER PROTEIN ARGO-RELATED"/>
    <property type="match status" value="1"/>
</dbReference>
<feature type="transmembrane region" description="Helical" evidence="6">
    <location>
        <begin position="6"/>
        <end position="29"/>
    </location>
</feature>
<organism evidence="7 8">
    <name type="scientific">Fusobacterium mortiferum</name>
    <dbReference type="NCBI Taxonomy" id="850"/>
    <lineage>
        <taxon>Bacteria</taxon>
        <taxon>Fusobacteriati</taxon>
        <taxon>Fusobacteriota</taxon>
        <taxon>Fusobacteriia</taxon>
        <taxon>Fusobacteriales</taxon>
        <taxon>Fusobacteriaceae</taxon>
        <taxon>Fusobacterium</taxon>
    </lineage>
</organism>
<dbReference type="PIRSF" id="PIRSF006324">
    <property type="entry name" value="LeuE"/>
    <property type="match status" value="1"/>
</dbReference>